<dbReference type="GO" id="GO:0017128">
    <property type="term" value="F:phospholipid scramblase activity"/>
    <property type="evidence" value="ECO:0007669"/>
    <property type="project" value="InterPro"/>
</dbReference>
<evidence type="ECO:0008006" key="4">
    <source>
        <dbReference type="Google" id="ProtNLM"/>
    </source>
</evidence>
<name>A0A1V9YVL7_ACHHY</name>
<reference evidence="2 3" key="1">
    <citation type="journal article" date="2014" name="Genome Biol. Evol.">
        <title>The secreted proteins of Achlya hypogyna and Thraustotheca clavata identify the ancestral oomycete secretome and reveal gene acquisitions by horizontal gene transfer.</title>
        <authorList>
            <person name="Misner I."/>
            <person name="Blouin N."/>
            <person name="Leonard G."/>
            <person name="Richards T.A."/>
            <person name="Lane C.E."/>
        </authorList>
    </citation>
    <scope>NUCLEOTIDE SEQUENCE [LARGE SCALE GENOMIC DNA]</scope>
    <source>
        <strain evidence="2 3">ATCC 48635</strain>
    </source>
</reference>
<dbReference type="Proteomes" id="UP000243579">
    <property type="component" value="Unassembled WGS sequence"/>
</dbReference>
<dbReference type="EMBL" id="JNBR01000736">
    <property type="protein sequence ID" value="OQR89782.1"/>
    <property type="molecule type" value="Genomic_DNA"/>
</dbReference>
<proteinExistence type="inferred from homology"/>
<evidence type="ECO:0000256" key="1">
    <source>
        <dbReference type="ARBA" id="ARBA00005350"/>
    </source>
</evidence>
<dbReference type="InterPro" id="IPR005552">
    <property type="entry name" value="Scramblase"/>
</dbReference>
<dbReference type="OrthoDB" id="444338at2759"/>
<dbReference type="AlphaFoldDB" id="A0A1V9YVL7"/>
<evidence type="ECO:0000313" key="3">
    <source>
        <dbReference type="Proteomes" id="UP000243579"/>
    </source>
</evidence>
<gene>
    <name evidence="2" type="ORF">ACHHYP_06048</name>
</gene>
<organism evidence="2 3">
    <name type="scientific">Achlya hypogyna</name>
    <name type="common">Oomycete</name>
    <name type="synonym">Protoachlya hypogyna</name>
    <dbReference type="NCBI Taxonomy" id="1202772"/>
    <lineage>
        <taxon>Eukaryota</taxon>
        <taxon>Sar</taxon>
        <taxon>Stramenopiles</taxon>
        <taxon>Oomycota</taxon>
        <taxon>Saprolegniomycetes</taxon>
        <taxon>Saprolegniales</taxon>
        <taxon>Achlyaceae</taxon>
        <taxon>Achlya</taxon>
    </lineage>
</organism>
<comment type="similarity">
    <text evidence="1">Belongs to the phospholipid scramblase family.</text>
</comment>
<accession>A0A1V9YVL7</accession>
<evidence type="ECO:0000313" key="2">
    <source>
        <dbReference type="EMBL" id="OQR89782.1"/>
    </source>
</evidence>
<protein>
    <recommendedName>
        <fullName evidence="4">Phospholipid scramblase</fullName>
    </recommendedName>
</protein>
<dbReference type="PANTHER" id="PTHR23248:SF9">
    <property type="entry name" value="PHOSPHOLIPID SCRAMBLASE"/>
    <property type="match status" value="1"/>
</dbReference>
<keyword evidence="3" id="KW-1185">Reference proteome</keyword>
<sequence>MNEKINVTMTPIDTSFANTRGLVIHQQFQAAELAAEVLGLPYQTQTKYRIHQLPAEKRVRSHPHDAEGWSPSTTEIKNLDKFLFAHEESSLLKRICLTWLGCRNLRPMKLHIAVDGSSGDSYIAHRPFLLGGACCCPLTMNLSAVNGGELVRIGRAREDFSGYVSKCISACCLCTSYTDIERLLPDNSFAKRYTIRMNLACCGRTNNCCGGSCFKHNAVYDILDVDGNVVAHLQLTASDARAWCRAAGNFSTFILEFPIDATPEDRALLLTALFQIEYSLFESGKNDN</sequence>
<comment type="caution">
    <text evidence="2">The sequence shown here is derived from an EMBL/GenBank/DDBJ whole genome shotgun (WGS) entry which is preliminary data.</text>
</comment>
<dbReference type="PANTHER" id="PTHR23248">
    <property type="entry name" value="PHOSPHOLIPID SCRAMBLASE-RELATED"/>
    <property type="match status" value="1"/>
</dbReference>
<dbReference type="GO" id="GO:0005886">
    <property type="term" value="C:plasma membrane"/>
    <property type="evidence" value="ECO:0007669"/>
    <property type="project" value="TreeGrafter"/>
</dbReference>